<dbReference type="Gene3D" id="2.60.40.790">
    <property type="match status" value="1"/>
</dbReference>
<comment type="caution">
    <text evidence="1">The sequence shown here is derived from an EMBL/GenBank/DDBJ whole genome shotgun (WGS) entry which is preliminary data.</text>
</comment>
<dbReference type="Gene3D" id="1.20.5.740">
    <property type="entry name" value="Single helix bin"/>
    <property type="match status" value="1"/>
</dbReference>
<dbReference type="Pfam" id="PF04969">
    <property type="entry name" value="CS"/>
    <property type="match status" value="1"/>
</dbReference>
<proteinExistence type="predicted"/>
<dbReference type="GO" id="GO:0051082">
    <property type="term" value="F:unfolded protein binding"/>
    <property type="evidence" value="ECO:0007669"/>
    <property type="project" value="TreeGrafter"/>
</dbReference>
<organism evidence="1 2">
    <name type="scientific">Paramuricea clavata</name>
    <name type="common">Red gorgonian</name>
    <name type="synonym">Violescent sea-whip</name>
    <dbReference type="NCBI Taxonomy" id="317549"/>
    <lineage>
        <taxon>Eukaryota</taxon>
        <taxon>Metazoa</taxon>
        <taxon>Cnidaria</taxon>
        <taxon>Anthozoa</taxon>
        <taxon>Octocorallia</taxon>
        <taxon>Malacalcyonacea</taxon>
        <taxon>Plexauridae</taxon>
        <taxon>Paramuricea</taxon>
    </lineage>
</organism>
<accession>A0A7D9D784</accession>
<sequence>MVDFDEKSGVIWSSTEWGSWGQTIEEIFIKVNLPENTTSKQVVCKITAKSIKCVVRGIVIFEGQTYAAILCDETIWTIEDQKLLNIVLVKSQRTASECWKSLLVDQYIVDPPTFMEMEKKLTLERFQSENPGFDFSGAEISGNYQKGGPTLPTRD</sequence>
<reference evidence="1" key="1">
    <citation type="submission" date="2020-04" db="EMBL/GenBank/DDBJ databases">
        <authorList>
            <person name="Alioto T."/>
            <person name="Alioto T."/>
            <person name="Gomez Garrido J."/>
        </authorList>
    </citation>
    <scope>NUCLEOTIDE SEQUENCE</scope>
    <source>
        <strain evidence="1">A484AB</strain>
    </source>
</reference>
<dbReference type="OrthoDB" id="515366at2759"/>
<dbReference type="InterPro" id="IPR037898">
    <property type="entry name" value="NudC_fam"/>
</dbReference>
<dbReference type="Proteomes" id="UP001152795">
    <property type="component" value="Unassembled WGS sequence"/>
</dbReference>
<name>A0A7D9D784_PARCT</name>
<dbReference type="PANTHER" id="PTHR12356:SF18">
    <property type="entry name" value="NUDC DOMAIN-CONTAINING PROTEIN 2"/>
    <property type="match status" value="1"/>
</dbReference>
<dbReference type="SUPFAM" id="SSF49764">
    <property type="entry name" value="HSP20-like chaperones"/>
    <property type="match status" value="1"/>
</dbReference>
<dbReference type="GO" id="GO:0005737">
    <property type="term" value="C:cytoplasm"/>
    <property type="evidence" value="ECO:0007669"/>
    <property type="project" value="TreeGrafter"/>
</dbReference>
<evidence type="ECO:0000313" key="1">
    <source>
        <dbReference type="EMBL" id="CAB3978581.1"/>
    </source>
</evidence>
<dbReference type="EMBL" id="CACRXK020000127">
    <property type="protein sequence ID" value="CAB3978581.1"/>
    <property type="molecule type" value="Genomic_DNA"/>
</dbReference>
<dbReference type="AlphaFoldDB" id="A0A7D9D784"/>
<dbReference type="InterPro" id="IPR007052">
    <property type="entry name" value="CS_dom"/>
</dbReference>
<dbReference type="PROSITE" id="PS51203">
    <property type="entry name" value="CS"/>
    <property type="match status" value="1"/>
</dbReference>
<evidence type="ECO:0000313" key="2">
    <source>
        <dbReference type="Proteomes" id="UP001152795"/>
    </source>
</evidence>
<keyword evidence="2" id="KW-1185">Reference proteome</keyword>
<dbReference type="PANTHER" id="PTHR12356">
    <property type="entry name" value="NUCLEAR MOVEMENT PROTEIN NUDC"/>
    <property type="match status" value="1"/>
</dbReference>
<dbReference type="InterPro" id="IPR008978">
    <property type="entry name" value="HSP20-like_chaperone"/>
</dbReference>
<dbReference type="GO" id="GO:0006457">
    <property type="term" value="P:protein folding"/>
    <property type="evidence" value="ECO:0007669"/>
    <property type="project" value="TreeGrafter"/>
</dbReference>
<gene>
    <name evidence="1" type="ORF">PACLA_8A030774</name>
</gene>
<protein>
    <submittedName>
        <fullName evidence="1">NudC domain-containing 2</fullName>
    </submittedName>
</protein>